<evidence type="ECO:0000256" key="1">
    <source>
        <dbReference type="SAM" id="Phobius"/>
    </source>
</evidence>
<dbReference type="Proteomes" id="UP000254266">
    <property type="component" value="Unassembled WGS sequence"/>
</dbReference>
<feature type="transmembrane region" description="Helical" evidence="1">
    <location>
        <begin position="178"/>
        <end position="200"/>
    </location>
</feature>
<keyword evidence="1" id="KW-1133">Transmembrane helix</keyword>
<name>A0A370DGH6_9GAMM</name>
<proteinExistence type="predicted"/>
<comment type="caution">
    <text evidence="2">The sequence shown here is derived from an EMBL/GenBank/DDBJ whole genome shotgun (WGS) entry which is preliminary data.</text>
</comment>
<protein>
    <submittedName>
        <fullName evidence="2">Uncharacterized protein</fullName>
    </submittedName>
</protein>
<evidence type="ECO:0000313" key="2">
    <source>
        <dbReference type="EMBL" id="RDH84019.1"/>
    </source>
</evidence>
<feature type="transmembrane region" description="Helical" evidence="1">
    <location>
        <begin position="56"/>
        <end position="76"/>
    </location>
</feature>
<keyword evidence="3" id="KW-1185">Reference proteome</keyword>
<organism evidence="2 3">
    <name type="scientific">endosymbiont of Galathealinum brachiosum</name>
    <dbReference type="NCBI Taxonomy" id="2200906"/>
    <lineage>
        <taxon>Bacteria</taxon>
        <taxon>Pseudomonadati</taxon>
        <taxon>Pseudomonadota</taxon>
        <taxon>Gammaproteobacteria</taxon>
        <taxon>sulfur-oxidizing symbionts</taxon>
    </lineage>
</organism>
<sequence>MAVGVINNHQRSKLGRLWWQVASVPYKLSLSLSLFHVVVMAVLYHSVVLTVRDEMVVFIMSVAIIAPFILSLLINFLPDWYHSTKIDYDQYGAASYLMFISVSLMELGLVLNELFFVFGGLLLVISWLLEIKMILRSYMWSARVSFSLASRYNYIFMFLLVVISTNIFLLYTAEEITWIINIISVFILISLLTAATYLFSGRQSAFKPVMKQV</sequence>
<evidence type="ECO:0000313" key="3">
    <source>
        <dbReference type="Proteomes" id="UP000254266"/>
    </source>
</evidence>
<dbReference type="EMBL" id="QFXC01000008">
    <property type="protein sequence ID" value="RDH84019.1"/>
    <property type="molecule type" value="Genomic_DNA"/>
</dbReference>
<feature type="transmembrane region" description="Helical" evidence="1">
    <location>
        <begin position="96"/>
        <end position="129"/>
    </location>
</feature>
<reference evidence="2 3" key="1">
    <citation type="journal article" date="2018" name="ISME J.">
        <title>Endosymbiont genomes yield clues of tubeworm success.</title>
        <authorList>
            <person name="Li Y."/>
            <person name="Liles M.R."/>
            <person name="Halanych K.M."/>
        </authorList>
    </citation>
    <scope>NUCLEOTIDE SEQUENCE [LARGE SCALE GENOMIC DNA]</scope>
    <source>
        <strain evidence="2">A1464</strain>
    </source>
</reference>
<dbReference type="AlphaFoldDB" id="A0A370DGH6"/>
<feature type="transmembrane region" description="Helical" evidence="1">
    <location>
        <begin position="24"/>
        <end position="44"/>
    </location>
</feature>
<accession>A0A370DGH6</accession>
<feature type="transmembrane region" description="Helical" evidence="1">
    <location>
        <begin position="152"/>
        <end position="172"/>
    </location>
</feature>
<keyword evidence="1" id="KW-0472">Membrane</keyword>
<gene>
    <name evidence="2" type="ORF">DIZ80_07745</name>
</gene>
<keyword evidence="1" id="KW-0812">Transmembrane</keyword>